<dbReference type="PANTHER" id="PTHR43065">
    <property type="entry name" value="SENSOR HISTIDINE KINASE"/>
    <property type="match status" value="1"/>
</dbReference>
<dbReference type="SMART" id="SM00387">
    <property type="entry name" value="HATPase_c"/>
    <property type="match status" value="1"/>
</dbReference>
<dbReference type="Proteomes" id="UP000323733">
    <property type="component" value="Unassembled WGS sequence"/>
</dbReference>
<dbReference type="Pfam" id="PF02518">
    <property type="entry name" value="HATPase_c"/>
    <property type="match status" value="1"/>
</dbReference>
<accession>A0A1I6YN39</accession>
<dbReference type="EMBL" id="FPAO01000003">
    <property type="protein sequence ID" value="SFT51875.1"/>
    <property type="molecule type" value="Genomic_DNA"/>
</dbReference>
<comment type="catalytic activity">
    <reaction evidence="1">
        <text>ATP + protein L-histidine = ADP + protein N-phospho-L-histidine.</text>
        <dbReference type="EC" id="2.7.13.3"/>
    </reaction>
</comment>
<sequence length="697" mass="78849">MSIIDISKKVFIITILIFSIFVAAFTLTHNMQLSNFLELEHNDTLENVERVQNVVSAEQEYLDSIVQDWACWDDTYEFIENGNPQYIDVNLQNQTLAGIKINVMIFVNESGDVVYAKSIDIDTAEEVSVPQELLQLIKDGTLLTKAENDTISGFVLLHENPMFISCHPILTTKHQGPVRGTLIFGKLFDNTYLDYFEEVTLSSLSMYRVDKDLPPDFQTKLKFFSENLDKTIVEPLSEERVAGYFGLQDISGKPAIIMRTDSPRELYSHGEKTLNNVYLFLLLTGLVTGAGIKFAFDRLFISRLTGIDNFVTRIRSERDLSQRLSLDNNDELYCLSREINGMLNEIYLAEQELKAQEREKKVLLDSLNELVIFVSSELKIIWVNRAALECMNIELQKAVGMSIKDIPGTVGLLSSYLNFERIFATGNKKSGEFTTDDGRTWYIQAIPVTGEDGKVIGILEMCRDITENKKAEQLRKKEVNHRIKNNLQIVSSLLDLQAEKFSDRKVIEAFKESESRILSMSLIHQELYESGKLDSLDFSSYLHKLITDLIKSYNTKTGEIRVKLDLSTVFFEVDTAVSLGIIINEMFTNSIKYAFPAGAGGEISISLVREESIEEITGNNSTDTVLSESPEKLSGTSKNYKLIYADNGKGFPEEFDFRNPETLGLQLVNALISQIEGSLDLERGNGTKFIIHFKSEL</sequence>
<name>A0A1I6YN39_METTE</name>
<feature type="transmembrane region" description="Helical" evidence="6">
    <location>
        <begin position="277"/>
        <end position="296"/>
    </location>
</feature>
<evidence type="ECO:0000313" key="10">
    <source>
        <dbReference type="EMBL" id="SFT51875.1"/>
    </source>
</evidence>
<keyword evidence="11" id="KW-1185">Reference proteome</keyword>
<evidence type="ECO:0000313" key="11">
    <source>
        <dbReference type="Proteomes" id="UP000323733"/>
    </source>
</evidence>
<keyword evidence="3" id="KW-0597">Phosphoprotein</keyword>
<dbReference type="InterPro" id="IPR003594">
    <property type="entry name" value="HATPase_dom"/>
</dbReference>
<reference evidence="10 11" key="1">
    <citation type="submission" date="2016-10" db="EMBL/GenBank/DDBJ databases">
        <authorList>
            <person name="Varghese N."/>
            <person name="Submissions S."/>
        </authorList>
    </citation>
    <scope>NUCLEOTIDE SEQUENCE [LARGE SCALE GENOMIC DNA]</scope>
    <source>
        <strain evidence="10 11">DSM 11855</strain>
    </source>
</reference>
<dbReference type="PROSITE" id="PS50885">
    <property type="entry name" value="HAMP"/>
    <property type="match status" value="1"/>
</dbReference>
<dbReference type="InterPro" id="IPR011495">
    <property type="entry name" value="Sig_transdc_His_kin_sub2_dim/P"/>
</dbReference>
<keyword evidence="6" id="KW-0472">Membrane</keyword>
<evidence type="ECO:0000256" key="5">
    <source>
        <dbReference type="ARBA" id="ARBA00022777"/>
    </source>
</evidence>
<dbReference type="PROSITE" id="PS50109">
    <property type="entry name" value="HIS_KIN"/>
    <property type="match status" value="1"/>
</dbReference>
<feature type="domain" description="PAC" evidence="8">
    <location>
        <begin position="427"/>
        <end position="477"/>
    </location>
</feature>
<dbReference type="EC" id="2.7.13.3" evidence="2"/>
<dbReference type="InterPro" id="IPR036890">
    <property type="entry name" value="HATPase_C_sf"/>
</dbReference>
<dbReference type="SUPFAM" id="SSF55785">
    <property type="entry name" value="PYP-like sensor domain (PAS domain)"/>
    <property type="match status" value="1"/>
</dbReference>
<dbReference type="InterPro" id="IPR005467">
    <property type="entry name" value="His_kinase_dom"/>
</dbReference>
<evidence type="ECO:0000256" key="6">
    <source>
        <dbReference type="SAM" id="Phobius"/>
    </source>
</evidence>
<dbReference type="NCBIfam" id="TIGR00229">
    <property type="entry name" value="sensory_box"/>
    <property type="match status" value="1"/>
</dbReference>
<evidence type="ECO:0000256" key="2">
    <source>
        <dbReference type="ARBA" id="ARBA00012438"/>
    </source>
</evidence>
<dbReference type="Pfam" id="PF05228">
    <property type="entry name" value="CHASE4"/>
    <property type="match status" value="1"/>
</dbReference>
<dbReference type="Pfam" id="PF07568">
    <property type="entry name" value="HisKA_2"/>
    <property type="match status" value="1"/>
</dbReference>
<evidence type="ECO:0000259" key="8">
    <source>
        <dbReference type="PROSITE" id="PS50113"/>
    </source>
</evidence>
<evidence type="ECO:0000256" key="1">
    <source>
        <dbReference type="ARBA" id="ARBA00000085"/>
    </source>
</evidence>
<keyword evidence="6" id="KW-1133">Transmembrane helix</keyword>
<dbReference type="InterPro" id="IPR000014">
    <property type="entry name" value="PAS"/>
</dbReference>
<protein>
    <recommendedName>
        <fullName evidence="2">histidine kinase</fullName>
        <ecNumber evidence="2">2.7.13.3</ecNumber>
    </recommendedName>
</protein>
<dbReference type="GO" id="GO:0007165">
    <property type="term" value="P:signal transduction"/>
    <property type="evidence" value="ECO:0007669"/>
    <property type="project" value="InterPro"/>
</dbReference>
<dbReference type="SUPFAM" id="SSF55874">
    <property type="entry name" value="ATPase domain of HSP90 chaperone/DNA topoisomerase II/histidine kinase"/>
    <property type="match status" value="1"/>
</dbReference>
<dbReference type="InterPro" id="IPR007892">
    <property type="entry name" value="CHASE4"/>
</dbReference>
<proteinExistence type="predicted"/>
<evidence type="ECO:0000256" key="4">
    <source>
        <dbReference type="ARBA" id="ARBA00022679"/>
    </source>
</evidence>
<keyword evidence="4" id="KW-0808">Transferase</keyword>
<dbReference type="Gene3D" id="3.30.450.20">
    <property type="entry name" value="PAS domain"/>
    <property type="match status" value="1"/>
</dbReference>
<evidence type="ECO:0000256" key="3">
    <source>
        <dbReference type="ARBA" id="ARBA00022553"/>
    </source>
</evidence>
<dbReference type="PANTHER" id="PTHR43065:SF23">
    <property type="entry name" value="SENSOR HISTIDINE KINASE PDTAS"/>
    <property type="match status" value="1"/>
</dbReference>
<feature type="domain" description="HAMP" evidence="9">
    <location>
        <begin position="298"/>
        <end position="351"/>
    </location>
</feature>
<dbReference type="InterPro" id="IPR013656">
    <property type="entry name" value="PAS_4"/>
</dbReference>
<dbReference type="Gene3D" id="3.30.565.10">
    <property type="entry name" value="Histidine kinase-like ATPase, C-terminal domain"/>
    <property type="match status" value="1"/>
</dbReference>
<feature type="domain" description="Histidine kinase" evidence="7">
    <location>
        <begin position="478"/>
        <end position="697"/>
    </location>
</feature>
<dbReference type="GO" id="GO:0004673">
    <property type="term" value="F:protein histidine kinase activity"/>
    <property type="evidence" value="ECO:0007669"/>
    <property type="project" value="UniProtKB-EC"/>
</dbReference>
<dbReference type="GO" id="GO:0016020">
    <property type="term" value="C:membrane"/>
    <property type="evidence" value="ECO:0007669"/>
    <property type="project" value="InterPro"/>
</dbReference>
<keyword evidence="6" id="KW-0812">Transmembrane</keyword>
<dbReference type="PROSITE" id="PS50113">
    <property type="entry name" value="PAC"/>
    <property type="match status" value="1"/>
</dbReference>
<dbReference type="InterPro" id="IPR000700">
    <property type="entry name" value="PAS-assoc_C"/>
</dbReference>
<dbReference type="InterPro" id="IPR003660">
    <property type="entry name" value="HAMP_dom"/>
</dbReference>
<dbReference type="InterPro" id="IPR035965">
    <property type="entry name" value="PAS-like_dom_sf"/>
</dbReference>
<dbReference type="AlphaFoldDB" id="A0A1I6YN39"/>
<organism evidence="10 11">
    <name type="scientific">Methanosarcina thermophila</name>
    <dbReference type="NCBI Taxonomy" id="2210"/>
    <lineage>
        <taxon>Archaea</taxon>
        <taxon>Methanobacteriati</taxon>
        <taxon>Methanobacteriota</taxon>
        <taxon>Stenosarchaea group</taxon>
        <taxon>Methanomicrobia</taxon>
        <taxon>Methanosarcinales</taxon>
        <taxon>Methanosarcinaceae</taxon>
        <taxon>Methanosarcina</taxon>
    </lineage>
</organism>
<evidence type="ECO:0000259" key="7">
    <source>
        <dbReference type="PROSITE" id="PS50109"/>
    </source>
</evidence>
<dbReference type="CDD" id="cd00130">
    <property type="entry name" value="PAS"/>
    <property type="match status" value="1"/>
</dbReference>
<dbReference type="Gene3D" id="6.10.340.10">
    <property type="match status" value="1"/>
</dbReference>
<keyword evidence="5" id="KW-0418">Kinase</keyword>
<gene>
    <name evidence="10" type="ORF">SAMN02910340_01012</name>
</gene>
<evidence type="ECO:0000259" key="9">
    <source>
        <dbReference type="PROSITE" id="PS50885"/>
    </source>
</evidence>
<dbReference type="Pfam" id="PF08448">
    <property type="entry name" value="PAS_4"/>
    <property type="match status" value="1"/>
</dbReference>